<comment type="caution">
    <text evidence="1">The sequence shown here is derived from an EMBL/GenBank/DDBJ whole genome shotgun (WGS) entry which is preliminary data.</text>
</comment>
<sequence>MLATTCVGILGIWKVPGIVGSVSMVVRYYDACDHDSSCIGRWTLEPHWSLEWGWRGWFVSEASPL</sequence>
<name>A0A929RPS3_9ACTO</name>
<dbReference type="AlphaFoldDB" id="A0A929RPS3"/>
<proteinExistence type="predicted"/>
<accession>A0A929RPS3</accession>
<dbReference type="EMBL" id="JABZGF010000053">
    <property type="protein sequence ID" value="MBF0966136.1"/>
    <property type="molecule type" value="Genomic_DNA"/>
</dbReference>
<gene>
    <name evidence="1" type="ORF">HXK09_03040</name>
</gene>
<organism evidence="1 2">
    <name type="scientific">Actinomyces bouchesdurhonensis</name>
    <dbReference type="NCBI Taxonomy" id="1852361"/>
    <lineage>
        <taxon>Bacteria</taxon>
        <taxon>Bacillati</taxon>
        <taxon>Actinomycetota</taxon>
        <taxon>Actinomycetes</taxon>
        <taxon>Actinomycetales</taxon>
        <taxon>Actinomycetaceae</taxon>
        <taxon>Actinomyces</taxon>
    </lineage>
</organism>
<reference evidence="1" key="1">
    <citation type="submission" date="2020-04" db="EMBL/GenBank/DDBJ databases">
        <title>Deep metagenomics examines the oral microbiome during advanced dental caries in children, revealing novel taxa and co-occurrences with host molecules.</title>
        <authorList>
            <person name="Baker J.L."/>
            <person name="Morton J.T."/>
            <person name="Dinis M."/>
            <person name="Alvarez R."/>
            <person name="Tran N.C."/>
            <person name="Knight R."/>
            <person name="Edlund A."/>
        </authorList>
    </citation>
    <scope>NUCLEOTIDE SEQUENCE</scope>
    <source>
        <strain evidence="1">JCVI_30_bin.13</strain>
    </source>
</reference>
<protein>
    <submittedName>
        <fullName evidence="1">Uncharacterized protein</fullName>
    </submittedName>
</protein>
<evidence type="ECO:0000313" key="2">
    <source>
        <dbReference type="Proteomes" id="UP000759246"/>
    </source>
</evidence>
<evidence type="ECO:0000313" key="1">
    <source>
        <dbReference type="EMBL" id="MBF0966136.1"/>
    </source>
</evidence>
<dbReference type="Proteomes" id="UP000759246">
    <property type="component" value="Unassembled WGS sequence"/>
</dbReference>